<accession>A0A173YSZ7</accession>
<proteinExistence type="predicted"/>
<reference evidence="1 2" key="1">
    <citation type="submission" date="2015-09" db="EMBL/GenBank/DDBJ databases">
        <authorList>
            <consortium name="Pathogen Informatics"/>
        </authorList>
    </citation>
    <scope>NUCLEOTIDE SEQUENCE [LARGE SCALE GENOMIC DNA]</scope>
    <source>
        <strain evidence="1 2">2789STDY5834861</strain>
    </source>
</reference>
<gene>
    <name evidence="1" type="ORF">ERS852476_00739</name>
</gene>
<organism evidence="1 2">
    <name type="scientific">Blautia obeum</name>
    <dbReference type="NCBI Taxonomy" id="40520"/>
    <lineage>
        <taxon>Bacteria</taxon>
        <taxon>Bacillati</taxon>
        <taxon>Bacillota</taxon>
        <taxon>Clostridia</taxon>
        <taxon>Lachnospirales</taxon>
        <taxon>Lachnospiraceae</taxon>
        <taxon>Blautia</taxon>
    </lineage>
</organism>
<evidence type="ECO:0000313" key="1">
    <source>
        <dbReference type="EMBL" id="CUN66507.1"/>
    </source>
</evidence>
<dbReference type="RefSeq" id="WP_055057500.1">
    <property type="nucleotide sequence ID" value="NZ_CYZP01000005.1"/>
</dbReference>
<dbReference type="AlphaFoldDB" id="A0A173YSZ7"/>
<protein>
    <submittedName>
        <fullName evidence="1">Uncharacterized protein</fullName>
    </submittedName>
</protein>
<sequence>MKKDEEKLWDAFFACGLYLYLEKNGELDEEKLWHETPEETERHWQQFKQRMIDKGMWRDE</sequence>
<dbReference type="Proteomes" id="UP000095645">
    <property type="component" value="Unassembled WGS sequence"/>
</dbReference>
<name>A0A173YSZ7_9FIRM</name>
<dbReference type="EMBL" id="CYZP01000005">
    <property type="protein sequence ID" value="CUN66507.1"/>
    <property type="molecule type" value="Genomic_DNA"/>
</dbReference>
<evidence type="ECO:0000313" key="2">
    <source>
        <dbReference type="Proteomes" id="UP000095645"/>
    </source>
</evidence>